<name>A0A128A203_9ARCH</name>
<gene>
    <name evidence="1" type="ORF">NDEV_0634</name>
</gene>
<reference evidence="2" key="1">
    <citation type="submission" date="2015-10" db="EMBL/GenBank/DDBJ databases">
        <authorList>
            <person name="Lehtovirta-Morley L.E."/>
            <person name="Vieille C."/>
        </authorList>
    </citation>
    <scope>NUCLEOTIDE SEQUENCE [LARGE SCALE GENOMIC DNA]</scope>
</reference>
<accession>A0A128A203</accession>
<dbReference type="InterPro" id="IPR008972">
    <property type="entry name" value="Cupredoxin"/>
</dbReference>
<proteinExistence type="predicted"/>
<evidence type="ECO:0000313" key="2">
    <source>
        <dbReference type="Proteomes" id="UP000196239"/>
    </source>
</evidence>
<organism evidence="1 2">
    <name type="scientific">Nitrosotalea devaniterrae</name>
    <dbReference type="NCBI Taxonomy" id="1078905"/>
    <lineage>
        <taxon>Archaea</taxon>
        <taxon>Nitrososphaerota</taxon>
        <taxon>Nitrososphaeria</taxon>
        <taxon>Nitrosotaleales</taxon>
        <taxon>Nitrosotaleaceae</taxon>
        <taxon>Nitrosotalea</taxon>
    </lineage>
</organism>
<evidence type="ECO:0000313" key="1">
    <source>
        <dbReference type="EMBL" id="CUR51399.1"/>
    </source>
</evidence>
<dbReference type="Gene3D" id="2.60.40.420">
    <property type="entry name" value="Cupredoxins - blue copper proteins"/>
    <property type="match status" value="1"/>
</dbReference>
<dbReference type="EMBL" id="LN890280">
    <property type="protein sequence ID" value="CUR51399.1"/>
    <property type="molecule type" value="Genomic_DNA"/>
</dbReference>
<dbReference type="KEGG" id="ndv:NDEV_0634"/>
<protein>
    <submittedName>
        <fullName evidence="1">Uncharacterized protein</fullName>
    </submittedName>
</protein>
<dbReference type="Proteomes" id="UP000196239">
    <property type="component" value="Chromosome 1"/>
</dbReference>
<dbReference type="AlphaFoldDB" id="A0A128A203"/>
<dbReference type="PANTHER" id="PTHR36507">
    <property type="entry name" value="BLL1555 PROTEIN"/>
    <property type="match status" value="1"/>
</dbReference>
<dbReference type="SUPFAM" id="SSF49503">
    <property type="entry name" value="Cupredoxins"/>
    <property type="match status" value="1"/>
</dbReference>
<keyword evidence="2" id="KW-1185">Reference proteome</keyword>
<sequence length="452" mass="49279">MALMTITQTILIPPGSENSSSNKTYSPDVATVVLGVNNTVTWVNQAETTNSIVSDMPLQQDGKSFDSNGVIKPGGSYQFTFTEPGTFGYHGEPHPWQKGTIIVLPYESSNFTPFAAKTYNLKQVHYYDSSNFHPKVSLYDYSYDGIDKDGLVSIDNQNFYQTTLDNDIYKLKGIFAQFHNVTFSFPEGTLTTPGGAFVNLDVKFQDGSEEIYGGTTSNPDGSGMAGGIPTPTQYGPHVSTNSITVLGNHTMPQAGLTIYHDKIKLLVSADDKMSIENNTSVNKILGIIPSCASTIPHQYAIAGPPGDPMCPYANFVASDKILNATGFYGIYNYTSYPGTLNYVLEPSHNGTIMFLIHMNMIHHNASTIPYFNQINITNDIVFMHDAGMHNHPGVDVLVEPKSQMIRDDGSSIVTMTFSASKDALPGVYWVTLPPGFCVGGQMIILTVTDCEK</sequence>
<dbReference type="InterPro" id="IPR052721">
    <property type="entry name" value="ET_Amicyanin"/>
</dbReference>
<dbReference type="PANTHER" id="PTHR36507:SF1">
    <property type="entry name" value="BLL1555 PROTEIN"/>
    <property type="match status" value="1"/>
</dbReference>